<dbReference type="GO" id="GO:0017183">
    <property type="term" value="P:protein histidyl modification to diphthamide"/>
    <property type="evidence" value="ECO:0007669"/>
    <property type="project" value="InterPro"/>
</dbReference>
<evidence type="ECO:0000256" key="1">
    <source>
        <dbReference type="ARBA" id="ARBA00010173"/>
    </source>
</evidence>
<dbReference type="InterPro" id="IPR016435">
    <property type="entry name" value="DPH1/DPH2"/>
</dbReference>
<dbReference type="EMBL" id="JAAGAX010000006">
    <property type="protein sequence ID" value="KAF2309372.1"/>
    <property type="molecule type" value="Genomic_DNA"/>
</dbReference>
<sequence>MLAGISGELPSKARRTKKSSTSNSCHGGFPVIISITMQPRDQISKAGDISACFTDSGDMYKGVPESVLFASAIREAKPELEKLGLSVLIPQSKPLSAGEVLGCTAPRIPSKSVIGSFSDMVVVFVADGRFHLEAFMMANPEISAFRNDPYLGKLFLEEYDHQGMKETRRGQ</sequence>
<dbReference type="PANTHER" id="PTHR10762:SF1">
    <property type="entry name" value="2-(3-AMINO-3-CARBOXYPROPYL)HISTIDINE SYNTHASE SUBUNIT 1"/>
    <property type="match status" value="1"/>
</dbReference>
<evidence type="ECO:0000256" key="4">
    <source>
        <dbReference type="ARBA" id="ARBA00032574"/>
    </source>
</evidence>
<dbReference type="NCBIfam" id="TIGR00322">
    <property type="entry name" value="diphth2_R"/>
    <property type="match status" value="1"/>
</dbReference>
<dbReference type="Proteomes" id="UP000467840">
    <property type="component" value="Chromosome 14"/>
</dbReference>
<accession>A0A6A6M6T9</accession>
<keyword evidence="8" id="KW-1185">Reference proteome</keyword>
<evidence type="ECO:0000313" key="8">
    <source>
        <dbReference type="Proteomes" id="UP000467840"/>
    </source>
</evidence>
<feature type="region of interest" description="Disordered" evidence="6">
    <location>
        <begin position="1"/>
        <end position="25"/>
    </location>
</feature>
<dbReference type="AlphaFoldDB" id="A0A6A6M6T9"/>
<dbReference type="PANTHER" id="PTHR10762">
    <property type="entry name" value="DIPHTHAMIDE BIOSYNTHESIS PROTEIN"/>
    <property type="match status" value="1"/>
</dbReference>
<reference evidence="7 8" key="1">
    <citation type="journal article" date="2020" name="Mol. Plant">
        <title>The Chromosome-Based Rubber Tree Genome Provides New Insights into Spurge Genome Evolution and Rubber Biosynthesis.</title>
        <authorList>
            <person name="Liu J."/>
            <person name="Shi C."/>
            <person name="Shi C.C."/>
            <person name="Li W."/>
            <person name="Zhang Q.J."/>
            <person name="Zhang Y."/>
            <person name="Li K."/>
            <person name="Lu H.F."/>
            <person name="Shi C."/>
            <person name="Zhu S.T."/>
            <person name="Xiao Z.Y."/>
            <person name="Nan H."/>
            <person name="Yue Y."/>
            <person name="Zhu X.G."/>
            <person name="Wu Y."/>
            <person name="Hong X.N."/>
            <person name="Fan G.Y."/>
            <person name="Tong Y."/>
            <person name="Zhang D."/>
            <person name="Mao C.L."/>
            <person name="Liu Y.L."/>
            <person name="Hao S.J."/>
            <person name="Liu W.Q."/>
            <person name="Lv M.Q."/>
            <person name="Zhang H.B."/>
            <person name="Liu Y."/>
            <person name="Hu-Tang G.R."/>
            <person name="Wang J.P."/>
            <person name="Wang J.H."/>
            <person name="Sun Y.H."/>
            <person name="Ni S.B."/>
            <person name="Chen W.B."/>
            <person name="Zhang X.C."/>
            <person name="Jiao Y.N."/>
            <person name="Eichler E.E."/>
            <person name="Li G.H."/>
            <person name="Liu X."/>
            <person name="Gao L.Z."/>
        </authorList>
    </citation>
    <scope>NUCLEOTIDE SEQUENCE [LARGE SCALE GENOMIC DNA]</scope>
    <source>
        <strain evidence="8">cv. GT1</strain>
        <tissue evidence="7">Leaf</tissue>
    </source>
</reference>
<organism evidence="7 8">
    <name type="scientific">Hevea brasiliensis</name>
    <name type="common">Para rubber tree</name>
    <name type="synonym">Siphonia brasiliensis</name>
    <dbReference type="NCBI Taxonomy" id="3981"/>
    <lineage>
        <taxon>Eukaryota</taxon>
        <taxon>Viridiplantae</taxon>
        <taxon>Streptophyta</taxon>
        <taxon>Embryophyta</taxon>
        <taxon>Tracheophyta</taxon>
        <taxon>Spermatophyta</taxon>
        <taxon>Magnoliopsida</taxon>
        <taxon>eudicotyledons</taxon>
        <taxon>Gunneridae</taxon>
        <taxon>Pentapetalae</taxon>
        <taxon>rosids</taxon>
        <taxon>fabids</taxon>
        <taxon>Malpighiales</taxon>
        <taxon>Euphorbiaceae</taxon>
        <taxon>Crotonoideae</taxon>
        <taxon>Micrandreae</taxon>
        <taxon>Hevea</taxon>
    </lineage>
</organism>
<proteinExistence type="inferred from homology"/>
<evidence type="ECO:0000313" key="7">
    <source>
        <dbReference type="EMBL" id="KAF2309372.1"/>
    </source>
</evidence>
<comment type="similarity">
    <text evidence="1">Belongs to the DPH1/DPH2 family. DPH1 subfamily.</text>
</comment>
<name>A0A6A6M6T9_HEVBR</name>
<dbReference type="Pfam" id="PF01866">
    <property type="entry name" value="Diphthamide_syn"/>
    <property type="match status" value="1"/>
</dbReference>
<evidence type="ECO:0000256" key="5">
    <source>
        <dbReference type="ARBA" id="ARBA00032789"/>
    </source>
</evidence>
<dbReference type="GO" id="GO:0090560">
    <property type="term" value="F:2-(3-amino-3-carboxypropyl)histidine synthase activity"/>
    <property type="evidence" value="ECO:0007669"/>
    <property type="project" value="InterPro"/>
</dbReference>
<evidence type="ECO:0000256" key="6">
    <source>
        <dbReference type="SAM" id="MobiDB-lite"/>
    </source>
</evidence>
<comment type="caution">
    <text evidence="7">The sequence shown here is derived from an EMBL/GenBank/DDBJ whole genome shotgun (WGS) entry which is preliminary data.</text>
</comment>
<evidence type="ECO:0000256" key="3">
    <source>
        <dbReference type="ARBA" id="ARBA00031690"/>
    </source>
</evidence>
<dbReference type="InterPro" id="IPR042264">
    <property type="entry name" value="DPH1/DPH2_2"/>
</dbReference>
<protein>
    <recommendedName>
        <fullName evidence="2">2-(3-amino-3-carboxypropyl)histidine synthase subunit 1</fullName>
    </recommendedName>
    <alternativeName>
        <fullName evidence="4">Diphthamide biosynthesis protein 1</fullName>
    </alternativeName>
    <alternativeName>
        <fullName evidence="5">Diphtheria toxin resistance protein 1</fullName>
    </alternativeName>
    <alternativeName>
        <fullName evidence="3">S-adenosyl-L-methionine:L-histidine 3-amino-3-carboxypropyltransferase 1</fullName>
    </alternativeName>
</protein>
<gene>
    <name evidence="7" type="ORF">GH714_001797</name>
</gene>
<evidence type="ECO:0000256" key="2">
    <source>
        <dbReference type="ARBA" id="ARBA00021915"/>
    </source>
</evidence>
<dbReference type="Gene3D" id="3.40.50.11850">
    <property type="entry name" value="Diphthamide synthesis DPH1/DPH2 domain 2"/>
    <property type="match status" value="1"/>
</dbReference>